<dbReference type="PROSITE" id="PS51459">
    <property type="entry name" value="FIDO"/>
    <property type="match status" value="1"/>
</dbReference>
<protein>
    <submittedName>
        <fullName evidence="4">Fic family protein</fullName>
    </submittedName>
</protein>
<dbReference type="AlphaFoldDB" id="A0AAP2GPM7"/>
<dbReference type="InterPro" id="IPR003812">
    <property type="entry name" value="Fido"/>
</dbReference>
<feature type="binding site" evidence="2">
    <location>
        <position position="243"/>
    </location>
    <ligand>
        <name>ATP</name>
        <dbReference type="ChEBI" id="CHEBI:30616"/>
    </ligand>
</feature>
<dbReference type="PANTHER" id="PTHR13504:SF38">
    <property type="entry name" value="FIDO DOMAIN-CONTAINING PROTEIN"/>
    <property type="match status" value="1"/>
</dbReference>
<evidence type="ECO:0000256" key="2">
    <source>
        <dbReference type="PIRSR" id="PIRSR640198-2"/>
    </source>
</evidence>
<name>A0AAP2GPM7_9BACT</name>
<dbReference type="GO" id="GO:0005524">
    <property type="term" value="F:ATP binding"/>
    <property type="evidence" value="ECO:0007669"/>
    <property type="project" value="UniProtKB-KW"/>
</dbReference>
<dbReference type="Gene3D" id="1.10.3290.10">
    <property type="entry name" value="Fido-like domain"/>
    <property type="match status" value="1"/>
</dbReference>
<feature type="domain" description="Fido" evidence="3">
    <location>
        <begin position="97"/>
        <end position="256"/>
    </location>
</feature>
<keyword evidence="2" id="KW-0547">Nucleotide-binding</keyword>
<feature type="active site" evidence="1">
    <location>
        <position position="198"/>
    </location>
</feature>
<dbReference type="EMBL" id="JAHESE010000006">
    <property type="protein sequence ID" value="MBT1708389.1"/>
    <property type="molecule type" value="Genomic_DNA"/>
</dbReference>
<comment type="caution">
    <text evidence="4">The sequence shown here is derived from an EMBL/GenBank/DDBJ whole genome shotgun (WGS) entry which is preliminary data.</text>
</comment>
<dbReference type="SUPFAM" id="SSF140931">
    <property type="entry name" value="Fic-like"/>
    <property type="match status" value="1"/>
</dbReference>
<feature type="binding site" evidence="2">
    <location>
        <begin position="202"/>
        <end position="209"/>
    </location>
    <ligand>
        <name>ATP</name>
        <dbReference type="ChEBI" id="CHEBI:30616"/>
    </ligand>
</feature>
<dbReference type="RefSeq" id="WP_254083981.1">
    <property type="nucleotide sequence ID" value="NZ_JAHESE010000006.1"/>
</dbReference>
<accession>A0AAP2GPM7</accession>
<evidence type="ECO:0000256" key="1">
    <source>
        <dbReference type="PIRSR" id="PIRSR640198-1"/>
    </source>
</evidence>
<dbReference type="PANTHER" id="PTHR13504">
    <property type="entry name" value="FIDO DOMAIN-CONTAINING PROTEIN DDB_G0283145"/>
    <property type="match status" value="1"/>
</dbReference>
<keyword evidence="5" id="KW-1185">Reference proteome</keyword>
<proteinExistence type="predicted"/>
<dbReference type="InterPro" id="IPR036597">
    <property type="entry name" value="Fido-like_dom_sf"/>
</dbReference>
<dbReference type="InterPro" id="IPR040198">
    <property type="entry name" value="Fido_containing"/>
</dbReference>
<evidence type="ECO:0000259" key="3">
    <source>
        <dbReference type="PROSITE" id="PS51459"/>
    </source>
</evidence>
<keyword evidence="2" id="KW-0067">ATP-binding</keyword>
<evidence type="ECO:0000313" key="5">
    <source>
        <dbReference type="Proteomes" id="UP001319080"/>
    </source>
</evidence>
<organism evidence="4 5">
    <name type="scientific">Dawidia cretensis</name>
    <dbReference type="NCBI Taxonomy" id="2782350"/>
    <lineage>
        <taxon>Bacteria</taxon>
        <taxon>Pseudomonadati</taxon>
        <taxon>Bacteroidota</taxon>
        <taxon>Cytophagia</taxon>
        <taxon>Cytophagales</taxon>
        <taxon>Chryseotaleaceae</taxon>
        <taxon>Dawidia</taxon>
    </lineage>
</organism>
<evidence type="ECO:0000313" key="4">
    <source>
        <dbReference type="EMBL" id="MBT1708389.1"/>
    </source>
</evidence>
<gene>
    <name evidence="4" type="ORF">KK062_09150</name>
</gene>
<reference evidence="4 5" key="1">
    <citation type="submission" date="2021-05" db="EMBL/GenBank/DDBJ databases">
        <title>A Polyphasic approach of four new species of the genus Ohtaekwangia: Ohtaekwangia histidinii sp. nov., Ohtaekwangia cretensis sp. nov., Ohtaekwangia indiensis sp. nov., Ohtaekwangia reichenbachii sp. nov. from diverse environment.</title>
        <authorList>
            <person name="Octaviana S."/>
        </authorList>
    </citation>
    <scope>NUCLEOTIDE SEQUENCE [LARGE SCALE GENOMIC DNA]</scope>
    <source>
        <strain evidence="4 5">PWU5</strain>
    </source>
</reference>
<dbReference type="Pfam" id="PF02661">
    <property type="entry name" value="Fic"/>
    <property type="match status" value="1"/>
</dbReference>
<sequence>MDSKLHDKFQLLVELQKRYLNTGSFSRWGEKEKEVIRNNFTYHSTKIEGLTLTYGQTIKFLKDNIVRVGMRMKDVYDLKNHRDVLDKIFSAFEETSLTEQTIKSLHGELMKDDAQWEVQDALLAAAGHYKTEDNFTLRPNNQYHMYLDYSKVPEAVRTLIEDTQQQLDQGPAWKAEQNYSKHPLSVIAGFHYKFLQIHPFSDGNGRLTRLLTTLLLLKHQLPPIIIREEERLVYFQALIDSENDSLQMPIVQFFADKVIDLMKQRIALSEQRDTSAPDFSEPSI</sequence>
<dbReference type="Proteomes" id="UP001319080">
    <property type="component" value="Unassembled WGS sequence"/>
</dbReference>